<feature type="compositionally biased region" description="Low complexity" evidence="15">
    <location>
        <begin position="86"/>
        <end position="102"/>
    </location>
</feature>
<dbReference type="InterPro" id="IPR039994">
    <property type="entry name" value="NO66-like"/>
</dbReference>
<keyword evidence="18" id="KW-1185">Reference proteome</keyword>
<comment type="caution">
    <text evidence="17">The sequence shown here is derived from an EMBL/GenBank/DDBJ whole genome shotgun (WGS) entry which is preliminary data.</text>
</comment>
<evidence type="ECO:0000256" key="2">
    <source>
        <dbReference type="ARBA" id="ARBA00010309"/>
    </source>
</evidence>
<comment type="function">
    <text evidence="12">Oxygenase that can act as both a histone lysine demethylase and a ribosomal histidine hydroxylase. Specifically demethylates 'Lys-4' (H3K4me) and 'Lys-36' (H3K36me) of histone H3, thereby playing a central role in histone code.</text>
</comment>
<evidence type="ECO:0000256" key="1">
    <source>
        <dbReference type="ARBA" id="ARBA00004123"/>
    </source>
</evidence>
<keyword evidence="8 14" id="KW-0408">Iron</keyword>
<dbReference type="InterPro" id="IPR049043">
    <property type="entry name" value="WHD_RIOX1"/>
</dbReference>
<evidence type="ECO:0000256" key="9">
    <source>
        <dbReference type="ARBA" id="ARBA00023015"/>
    </source>
</evidence>
<comment type="similarity">
    <text evidence="2">Belongs to the ROX family. NO66 subfamily.</text>
</comment>
<dbReference type="GO" id="GO:0005730">
    <property type="term" value="C:nucleolus"/>
    <property type="evidence" value="ECO:0007669"/>
    <property type="project" value="TreeGrafter"/>
</dbReference>
<evidence type="ECO:0000256" key="10">
    <source>
        <dbReference type="ARBA" id="ARBA00023163"/>
    </source>
</evidence>
<evidence type="ECO:0000313" key="18">
    <source>
        <dbReference type="Proteomes" id="UP000639338"/>
    </source>
</evidence>
<dbReference type="OrthoDB" id="425950at2759"/>
<dbReference type="PROSITE" id="PS51184">
    <property type="entry name" value="JMJC"/>
    <property type="match status" value="1"/>
</dbReference>
<dbReference type="Gene3D" id="3.90.930.40">
    <property type="match status" value="1"/>
</dbReference>
<evidence type="ECO:0000256" key="7">
    <source>
        <dbReference type="ARBA" id="ARBA00023002"/>
    </source>
</evidence>
<evidence type="ECO:0000256" key="11">
    <source>
        <dbReference type="ARBA" id="ARBA00023242"/>
    </source>
</evidence>
<evidence type="ECO:0000313" key="17">
    <source>
        <dbReference type="EMBL" id="KAF7998527.1"/>
    </source>
</evidence>
<dbReference type="GO" id="GO:0140680">
    <property type="term" value="F:histone H3K36me/H3K36me2 demethylase activity"/>
    <property type="evidence" value="ECO:0007669"/>
    <property type="project" value="UniProtKB-EC"/>
</dbReference>
<dbReference type="GO" id="GO:0005506">
    <property type="term" value="F:iron ion binding"/>
    <property type="evidence" value="ECO:0007669"/>
    <property type="project" value="UniProtKB-UniRule"/>
</dbReference>
<feature type="region of interest" description="Disordered" evidence="15">
    <location>
        <begin position="1"/>
        <end position="102"/>
    </location>
</feature>
<accession>A0A834Y8A9</accession>
<keyword evidence="5" id="KW-0156">Chromatin regulator</keyword>
<evidence type="ECO:0000259" key="16">
    <source>
        <dbReference type="PROSITE" id="PS51184"/>
    </source>
</evidence>
<evidence type="ECO:0000256" key="12">
    <source>
        <dbReference type="ARBA" id="ARBA00025670"/>
    </source>
</evidence>
<dbReference type="AlphaFoldDB" id="A0A834Y8A9"/>
<evidence type="ECO:0000256" key="5">
    <source>
        <dbReference type="ARBA" id="ARBA00022853"/>
    </source>
</evidence>
<dbReference type="EC" id="1.14.11.27" evidence="14"/>
<reference evidence="17 18" key="1">
    <citation type="submission" date="2020-08" db="EMBL/GenBank/DDBJ databases">
        <title>Aphidius gifuensis genome sequencing and assembly.</title>
        <authorList>
            <person name="Du Z."/>
        </authorList>
    </citation>
    <scope>NUCLEOTIDE SEQUENCE [LARGE SCALE GENOMIC DNA]</scope>
    <source>
        <strain evidence="17">YNYX2018</strain>
        <tissue evidence="17">Adults</tissue>
    </source>
</reference>
<evidence type="ECO:0000256" key="3">
    <source>
        <dbReference type="ARBA" id="ARBA00022491"/>
    </source>
</evidence>
<evidence type="ECO:0000256" key="13">
    <source>
        <dbReference type="ARBA" id="ARBA00047915"/>
    </source>
</evidence>
<dbReference type="FunFam" id="3.90.930.40:FF:000001">
    <property type="entry name" value="ribosomal oxygenase 1 isoform X1"/>
    <property type="match status" value="1"/>
</dbReference>
<evidence type="ECO:0000256" key="8">
    <source>
        <dbReference type="ARBA" id="ARBA00023004"/>
    </source>
</evidence>
<gene>
    <name evidence="17" type="ORF">HCN44_010935</name>
</gene>
<dbReference type="Pfam" id="PF08007">
    <property type="entry name" value="JmjC_2"/>
    <property type="match status" value="1"/>
</dbReference>
<evidence type="ECO:0000256" key="14">
    <source>
        <dbReference type="RuleBase" id="RU366061"/>
    </source>
</evidence>
<dbReference type="SMART" id="SM00558">
    <property type="entry name" value="JmjC"/>
    <property type="match status" value="1"/>
</dbReference>
<comment type="subcellular location">
    <subcellularLocation>
        <location evidence="1 14">Nucleus</location>
    </subcellularLocation>
</comment>
<feature type="compositionally biased region" description="Basic and acidic residues" evidence="15">
    <location>
        <begin position="16"/>
        <end position="28"/>
    </location>
</feature>
<feature type="domain" description="JmjC" evidence="16">
    <location>
        <begin position="234"/>
        <end position="379"/>
    </location>
</feature>
<evidence type="ECO:0000256" key="15">
    <source>
        <dbReference type="SAM" id="MobiDB-lite"/>
    </source>
</evidence>
<keyword evidence="7 14" id="KW-0560">Oxidoreductase</keyword>
<organism evidence="17 18">
    <name type="scientific">Aphidius gifuensis</name>
    <name type="common">Parasitoid wasp</name>
    <dbReference type="NCBI Taxonomy" id="684658"/>
    <lineage>
        <taxon>Eukaryota</taxon>
        <taxon>Metazoa</taxon>
        <taxon>Ecdysozoa</taxon>
        <taxon>Arthropoda</taxon>
        <taxon>Hexapoda</taxon>
        <taxon>Insecta</taxon>
        <taxon>Pterygota</taxon>
        <taxon>Neoptera</taxon>
        <taxon>Endopterygota</taxon>
        <taxon>Hymenoptera</taxon>
        <taxon>Apocrita</taxon>
        <taxon>Ichneumonoidea</taxon>
        <taxon>Braconidae</taxon>
        <taxon>Aphidiinae</taxon>
        <taxon>Aphidius</taxon>
    </lineage>
</organism>
<keyword evidence="9 14" id="KW-0805">Transcription regulation</keyword>
<comment type="cofactor">
    <cofactor evidence="14">
        <name>Fe(2+)</name>
        <dbReference type="ChEBI" id="CHEBI:29033"/>
    </cofactor>
    <text evidence="14">Binds 1 Fe(2+) ion per subunit.</text>
</comment>
<name>A0A834Y8A9_APHGI</name>
<keyword evidence="10 14" id="KW-0804">Transcription</keyword>
<dbReference type="PANTHER" id="PTHR13096:SF8">
    <property type="entry name" value="RIBOSOMAL OXYGENASE 1"/>
    <property type="match status" value="1"/>
</dbReference>
<dbReference type="Gene3D" id="1.10.10.1500">
    <property type="entry name" value="JmjC domain-containing ribosomal oxygenase (ROX), dimer domain"/>
    <property type="match status" value="1"/>
</dbReference>
<dbReference type="InterPro" id="IPR003347">
    <property type="entry name" value="JmjC_dom"/>
</dbReference>
<dbReference type="FunFam" id="2.60.120.650:FF:000013">
    <property type="entry name" value="Ribosomal oxygenase 1"/>
    <property type="match status" value="1"/>
</dbReference>
<dbReference type="Gene3D" id="2.60.120.650">
    <property type="entry name" value="Cupin"/>
    <property type="match status" value="1"/>
</dbReference>
<dbReference type="GO" id="GO:0032453">
    <property type="term" value="F:histone H3K4 demethylase activity"/>
    <property type="evidence" value="ECO:0007669"/>
    <property type="project" value="TreeGrafter"/>
</dbReference>
<evidence type="ECO:0000256" key="4">
    <source>
        <dbReference type="ARBA" id="ARBA00022723"/>
    </source>
</evidence>
<dbReference type="SUPFAM" id="SSF51197">
    <property type="entry name" value="Clavaminate synthase-like"/>
    <property type="match status" value="1"/>
</dbReference>
<feature type="compositionally biased region" description="Basic and acidic residues" evidence="15">
    <location>
        <begin position="73"/>
        <end position="85"/>
    </location>
</feature>
<keyword evidence="3" id="KW-0678">Repressor</keyword>
<proteinExistence type="inferred from homology"/>
<keyword evidence="6 14" id="KW-0223">Dioxygenase</keyword>
<feature type="compositionally biased region" description="Polar residues" evidence="15">
    <location>
        <begin position="39"/>
        <end position="63"/>
    </location>
</feature>
<protein>
    <recommendedName>
        <fullName evidence="14">Bifunctional lysine-specific demethylase and histidyl-hydroxylase</fullName>
        <ecNumber evidence="14">1.14.11.27</ecNumber>
    </recommendedName>
</protein>
<dbReference type="PANTHER" id="PTHR13096">
    <property type="entry name" value="MINA53 MYC INDUCED NUCLEAR ANTIGEN"/>
    <property type="match status" value="1"/>
</dbReference>
<dbReference type="EMBL" id="JACMRX010000001">
    <property type="protein sequence ID" value="KAF7998527.1"/>
    <property type="molecule type" value="Genomic_DNA"/>
</dbReference>
<sequence>METSGIPVSAFAMYSDSKKRNSVKEKSKVKVKRKRSNSITSDFECNKTSTSSNGFDVSKNSCLQKKKTPNKLKLHDAVSDDDKTNKTSMKTESTKSSCSKAMKTSIKKENKKKKNTKITSCLSSPSYKAEENVNSVNPIEDSSILFSWLIHPMSVDKFFNKSWEKAPLHIKRNKANYYKLLMSTPMIDDLLRKYNILFTKNIDITSYSDGQRETHNPPGRALPSVVWDYYANGCSVRMLNPQTFIPKLHTLNASLQEYFGCFVGANSYLTPPDSQGFAPHYDDIEAFILQIEGKKRWRLYKPRNDEEYLPRYSSKNFDQSEIGEPILDVVVEAGDLLYFPRGTIHQGETIDGCHSLHITLSCYQKNSWGNFLEELVPEALKTSIECNSEFRQGLPLNYLNEIGSVHSKKNTEFRQKFIKNTKDLLHKMIDMIDIDKAADQIAKNHIHDFLPPVLAPIELECSALQDGERMIEQGVVVNRVEIEPDTRIRLVRAHCVRLVENKEAWRIYYSSENSKEYHQYELQFLELDSHIVPAVKKIIASYPDFVKVDDLPIEGEDNKVQVARDLWEKCIVLTDVPLPIIE</sequence>
<dbReference type="Proteomes" id="UP000639338">
    <property type="component" value="Unassembled WGS sequence"/>
</dbReference>
<keyword evidence="4 14" id="KW-0479">Metal-binding</keyword>
<keyword evidence="11 14" id="KW-0539">Nucleus</keyword>
<dbReference type="Pfam" id="PF21233">
    <property type="entry name" value="WHD_RIOX1"/>
    <property type="match status" value="1"/>
</dbReference>
<evidence type="ECO:0000256" key="6">
    <source>
        <dbReference type="ARBA" id="ARBA00022964"/>
    </source>
</evidence>
<comment type="catalytic activity">
    <reaction evidence="13 14">
        <text>N(6),N(6)-dimethyl-L-lysyl(36)-[histone H3] + 2 2-oxoglutarate + 2 O2 = L-lysyl(36)-[histone H3] + 2 formaldehyde + 2 succinate + 2 CO2</text>
        <dbReference type="Rhea" id="RHEA:42032"/>
        <dbReference type="Rhea" id="RHEA-COMP:9785"/>
        <dbReference type="Rhea" id="RHEA-COMP:9787"/>
        <dbReference type="ChEBI" id="CHEBI:15379"/>
        <dbReference type="ChEBI" id="CHEBI:16526"/>
        <dbReference type="ChEBI" id="CHEBI:16810"/>
        <dbReference type="ChEBI" id="CHEBI:16842"/>
        <dbReference type="ChEBI" id="CHEBI:29969"/>
        <dbReference type="ChEBI" id="CHEBI:30031"/>
        <dbReference type="ChEBI" id="CHEBI:61976"/>
        <dbReference type="EC" id="1.14.11.27"/>
    </reaction>
</comment>